<dbReference type="EMBL" id="JAEKJA010000003">
    <property type="protein sequence ID" value="MBJ3775279.1"/>
    <property type="molecule type" value="Genomic_DNA"/>
</dbReference>
<dbReference type="AlphaFoldDB" id="A0A934IES2"/>
<comment type="caution">
    <text evidence="2">The sequence shown here is derived from an EMBL/GenBank/DDBJ whole genome shotgun (WGS) entry which is preliminary data.</text>
</comment>
<dbReference type="RefSeq" id="WP_198881154.1">
    <property type="nucleotide sequence ID" value="NZ_JAEKJA010000003.1"/>
</dbReference>
<evidence type="ECO:0000313" key="3">
    <source>
        <dbReference type="Proteomes" id="UP000609531"/>
    </source>
</evidence>
<name>A0A934IES2_9HYPH</name>
<evidence type="ECO:0000256" key="1">
    <source>
        <dbReference type="SAM" id="SignalP"/>
    </source>
</evidence>
<keyword evidence="1" id="KW-0732">Signal</keyword>
<keyword evidence="3" id="KW-1185">Reference proteome</keyword>
<gene>
    <name evidence="2" type="ORF">JCR33_06245</name>
</gene>
<proteinExistence type="predicted"/>
<evidence type="ECO:0000313" key="2">
    <source>
        <dbReference type="EMBL" id="MBJ3775279.1"/>
    </source>
</evidence>
<dbReference type="Proteomes" id="UP000609531">
    <property type="component" value="Unassembled WGS sequence"/>
</dbReference>
<accession>A0A934IES2</accession>
<protein>
    <submittedName>
        <fullName evidence="2">Uncharacterized protein</fullName>
    </submittedName>
</protein>
<sequence length="143" mass="15362">MLRLIVTLAVFGLPALFLGVAHSAADAKVETMCERYVAADAHAQSVVAEFIPQGGDYCGCMARYLADDPARAAKVAEAYDMLVSLAKQTGMEMTAVRRGVREGTLAVELSPDERKEQADLLATLANVERVVGQNYRTNGRCPA</sequence>
<reference evidence="2" key="1">
    <citation type="submission" date="2020-12" db="EMBL/GenBank/DDBJ databases">
        <title>Bacterial taxonomy.</title>
        <authorList>
            <person name="Pan X."/>
        </authorList>
    </citation>
    <scope>NUCLEOTIDE SEQUENCE</scope>
    <source>
        <strain evidence="2">B2012</strain>
    </source>
</reference>
<feature type="chain" id="PRO_5037711706" evidence="1">
    <location>
        <begin position="24"/>
        <end position="143"/>
    </location>
</feature>
<organism evidence="2 3">
    <name type="scientific">Acuticoccus mangrovi</name>
    <dbReference type="NCBI Taxonomy" id="2796142"/>
    <lineage>
        <taxon>Bacteria</taxon>
        <taxon>Pseudomonadati</taxon>
        <taxon>Pseudomonadota</taxon>
        <taxon>Alphaproteobacteria</taxon>
        <taxon>Hyphomicrobiales</taxon>
        <taxon>Amorphaceae</taxon>
        <taxon>Acuticoccus</taxon>
    </lineage>
</organism>
<feature type="signal peptide" evidence="1">
    <location>
        <begin position="1"/>
        <end position="23"/>
    </location>
</feature>